<accession>A0A2S6ND99</accession>
<dbReference type="Proteomes" id="UP000239089">
    <property type="component" value="Unassembled WGS sequence"/>
</dbReference>
<name>A0A2S6ND99_9HYPH</name>
<evidence type="ECO:0000313" key="2">
    <source>
        <dbReference type="EMBL" id="PPQ32589.1"/>
    </source>
</evidence>
<dbReference type="OrthoDB" id="9964524at2"/>
<evidence type="ECO:0000313" key="3">
    <source>
        <dbReference type="Proteomes" id="UP000239089"/>
    </source>
</evidence>
<feature type="region of interest" description="Disordered" evidence="1">
    <location>
        <begin position="83"/>
        <end position="111"/>
    </location>
</feature>
<dbReference type="EMBL" id="NHSJ01000038">
    <property type="protein sequence ID" value="PPQ32589.1"/>
    <property type="molecule type" value="Genomic_DNA"/>
</dbReference>
<dbReference type="SUPFAM" id="SSF47413">
    <property type="entry name" value="lambda repressor-like DNA-binding domains"/>
    <property type="match status" value="1"/>
</dbReference>
<organism evidence="2 3">
    <name type="scientific">Rhodoblastus sphagnicola</name>
    <dbReference type="NCBI Taxonomy" id="333368"/>
    <lineage>
        <taxon>Bacteria</taxon>
        <taxon>Pseudomonadati</taxon>
        <taxon>Pseudomonadota</taxon>
        <taxon>Alphaproteobacteria</taxon>
        <taxon>Hyphomicrobiales</taxon>
        <taxon>Rhodoblastaceae</taxon>
        <taxon>Rhodoblastus</taxon>
    </lineage>
</organism>
<comment type="caution">
    <text evidence="2">The sequence shown here is derived from an EMBL/GenBank/DDBJ whole genome shotgun (WGS) entry which is preliminary data.</text>
</comment>
<gene>
    <name evidence="2" type="ORF">CCR94_05270</name>
</gene>
<dbReference type="AlphaFoldDB" id="A0A2S6ND99"/>
<dbReference type="InterPro" id="IPR010982">
    <property type="entry name" value="Lambda_DNA-bd_dom_sf"/>
</dbReference>
<proteinExistence type="predicted"/>
<dbReference type="Gene3D" id="1.10.260.40">
    <property type="entry name" value="lambda repressor-like DNA-binding domains"/>
    <property type="match status" value="1"/>
</dbReference>
<protein>
    <submittedName>
        <fullName evidence="2">Uncharacterized protein</fullName>
    </submittedName>
</protein>
<dbReference type="GO" id="GO:0003677">
    <property type="term" value="F:DNA binding"/>
    <property type="evidence" value="ECO:0007669"/>
    <property type="project" value="InterPro"/>
</dbReference>
<dbReference type="RefSeq" id="WP_104506822.1">
    <property type="nucleotide sequence ID" value="NZ_JACIGC010000005.1"/>
</dbReference>
<reference evidence="2 3" key="1">
    <citation type="journal article" date="2018" name="Arch. Microbiol.">
        <title>New insights into the metabolic potential of the phototrophic purple bacterium Rhodopila globiformis DSM 161(T) from its draft genome sequence and evidence for a vanadium-dependent nitrogenase.</title>
        <authorList>
            <person name="Imhoff J.F."/>
            <person name="Rahn T."/>
            <person name="Kunzel S."/>
            <person name="Neulinger S.C."/>
        </authorList>
    </citation>
    <scope>NUCLEOTIDE SEQUENCE [LARGE SCALE GENOMIC DNA]</scope>
    <source>
        <strain evidence="2 3">DSM 16996</strain>
    </source>
</reference>
<sequence>MTKLAQLMTAKDLKDRELADLVGAPELEIWRLRKGPLKRGQKMTLAWAHRLAAALDVEWSALLDEEPDVETVEIVETVKDAAAETTETAAPKSRARPSTRNAKSPAVSAREYVREQEPLSRDDLRVIHGIVSACALSCAPNVRISAEAFRNLVERAIENAAYGHSDLSTLADRIASWLAPGAGEG</sequence>
<keyword evidence="3" id="KW-1185">Reference proteome</keyword>
<evidence type="ECO:0000256" key="1">
    <source>
        <dbReference type="SAM" id="MobiDB-lite"/>
    </source>
</evidence>